<accession>A0A2I0WYS7</accession>
<keyword evidence="3" id="KW-1185">Reference proteome</keyword>
<name>A0A2I0WYS7_9ASPA</name>
<sequence>MEWDHWCGGRSLHDIMPNYKFRNPLVKSYLKDNCWAIPPSTPYLLLNEIVGINIIEQPRVTWDGAVNPSFSTFYTSFFTHLEEVSWHKFIWHKRKSLRFSAYAWMALLGKLKTADLLLMKGINVLSDCSFCSTGSDNHSHLFFACDFSYSVIISLLPPLEVFLLRPNLLQTFEFFEDSQEFCCWEKIFCYFTICSSIYFLWRERNTRRFDNVWKSPTLLCGIIRLQAILAKVKNWKHYDDLNRRFDINR</sequence>
<dbReference type="Pfam" id="PF13966">
    <property type="entry name" value="zf-RVT"/>
    <property type="match status" value="1"/>
</dbReference>
<proteinExistence type="predicted"/>
<evidence type="ECO:0000313" key="2">
    <source>
        <dbReference type="EMBL" id="PKU80820.1"/>
    </source>
</evidence>
<feature type="domain" description="Reverse transcriptase zinc-binding" evidence="1">
    <location>
        <begin position="70"/>
        <end position="149"/>
    </location>
</feature>
<protein>
    <recommendedName>
        <fullName evidence="1">Reverse transcriptase zinc-binding domain-containing protein</fullName>
    </recommendedName>
</protein>
<reference evidence="2 3" key="2">
    <citation type="journal article" date="2017" name="Nature">
        <title>The Apostasia genome and the evolution of orchids.</title>
        <authorList>
            <person name="Zhang G.Q."/>
            <person name="Liu K.W."/>
            <person name="Li Z."/>
            <person name="Lohaus R."/>
            <person name="Hsiao Y.Y."/>
            <person name="Niu S.C."/>
            <person name="Wang J.Y."/>
            <person name="Lin Y.C."/>
            <person name="Xu Q."/>
            <person name="Chen L.J."/>
            <person name="Yoshida K."/>
            <person name="Fujiwara S."/>
            <person name="Wang Z.W."/>
            <person name="Zhang Y.Q."/>
            <person name="Mitsuda N."/>
            <person name="Wang M."/>
            <person name="Liu G.H."/>
            <person name="Pecoraro L."/>
            <person name="Huang H.X."/>
            <person name="Xiao X.J."/>
            <person name="Lin M."/>
            <person name="Wu X.Y."/>
            <person name="Wu W.L."/>
            <person name="Chen Y.Y."/>
            <person name="Chang S.B."/>
            <person name="Sakamoto S."/>
            <person name="Ohme-Takagi M."/>
            <person name="Yagi M."/>
            <person name="Zeng S.J."/>
            <person name="Shen C.Y."/>
            <person name="Yeh C.M."/>
            <person name="Luo Y.B."/>
            <person name="Tsai W.C."/>
            <person name="Van de Peer Y."/>
            <person name="Liu Z.J."/>
        </authorList>
    </citation>
    <scope>NUCLEOTIDE SEQUENCE [LARGE SCALE GENOMIC DNA]</scope>
    <source>
        <tissue evidence="2">The whole plant</tissue>
    </source>
</reference>
<gene>
    <name evidence="2" type="ORF">MA16_Dca025818</name>
</gene>
<dbReference type="AlphaFoldDB" id="A0A2I0WYS7"/>
<reference evidence="2 3" key="1">
    <citation type="journal article" date="2016" name="Sci. Rep.">
        <title>The Dendrobium catenatum Lindl. genome sequence provides insights into polysaccharide synthase, floral development and adaptive evolution.</title>
        <authorList>
            <person name="Zhang G.Q."/>
            <person name="Xu Q."/>
            <person name="Bian C."/>
            <person name="Tsai W.C."/>
            <person name="Yeh C.M."/>
            <person name="Liu K.W."/>
            <person name="Yoshida K."/>
            <person name="Zhang L.S."/>
            <person name="Chang S.B."/>
            <person name="Chen F."/>
            <person name="Shi Y."/>
            <person name="Su Y.Y."/>
            <person name="Zhang Y.Q."/>
            <person name="Chen L.J."/>
            <person name="Yin Y."/>
            <person name="Lin M."/>
            <person name="Huang H."/>
            <person name="Deng H."/>
            <person name="Wang Z.W."/>
            <person name="Zhu S.L."/>
            <person name="Zhao X."/>
            <person name="Deng C."/>
            <person name="Niu S.C."/>
            <person name="Huang J."/>
            <person name="Wang M."/>
            <person name="Liu G.H."/>
            <person name="Yang H.J."/>
            <person name="Xiao X.J."/>
            <person name="Hsiao Y.Y."/>
            <person name="Wu W.L."/>
            <person name="Chen Y.Y."/>
            <person name="Mitsuda N."/>
            <person name="Ohme-Takagi M."/>
            <person name="Luo Y.B."/>
            <person name="Van de Peer Y."/>
            <person name="Liu Z.J."/>
        </authorList>
    </citation>
    <scope>NUCLEOTIDE SEQUENCE [LARGE SCALE GENOMIC DNA]</scope>
    <source>
        <tissue evidence="2">The whole plant</tissue>
    </source>
</reference>
<dbReference type="InterPro" id="IPR026960">
    <property type="entry name" value="RVT-Znf"/>
</dbReference>
<evidence type="ECO:0000259" key="1">
    <source>
        <dbReference type="Pfam" id="PF13966"/>
    </source>
</evidence>
<dbReference type="Proteomes" id="UP000233837">
    <property type="component" value="Unassembled WGS sequence"/>
</dbReference>
<organism evidence="2 3">
    <name type="scientific">Dendrobium catenatum</name>
    <dbReference type="NCBI Taxonomy" id="906689"/>
    <lineage>
        <taxon>Eukaryota</taxon>
        <taxon>Viridiplantae</taxon>
        <taxon>Streptophyta</taxon>
        <taxon>Embryophyta</taxon>
        <taxon>Tracheophyta</taxon>
        <taxon>Spermatophyta</taxon>
        <taxon>Magnoliopsida</taxon>
        <taxon>Liliopsida</taxon>
        <taxon>Asparagales</taxon>
        <taxon>Orchidaceae</taxon>
        <taxon>Epidendroideae</taxon>
        <taxon>Malaxideae</taxon>
        <taxon>Dendrobiinae</taxon>
        <taxon>Dendrobium</taxon>
    </lineage>
</organism>
<dbReference type="EMBL" id="KZ502310">
    <property type="protein sequence ID" value="PKU80820.1"/>
    <property type="molecule type" value="Genomic_DNA"/>
</dbReference>
<evidence type="ECO:0000313" key="3">
    <source>
        <dbReference type="Proteomes" id="UP000233837"/>
    </source>
</evidence>